<comment type="caution">
    <text evidence="1">The sequence shown here is derived from an EMBL/GenBank/DDBJ whole genome shotgun (WGS) entry which is preliminary data.</text>
</comment>
<organism evidence="1 2">
    <name type="scientific">Brassica cretica</name>
    <name type="common">Mustard</name>
    <dbReference type="NCBI Taxonomy" id="69181"/>
    <lineage>
        <taxon>Eukaryota</taxon>
        <taxon>Viridiplantae</taxon>
        <taxon>Streptophyta</taxon>
        <taxon>Embryophyta</taxon>
        <taxon>Tracheophyta</taxon>
        <taxon>Spermatophyta</taxon>
        <taxon>Magnoliopsida</taxon>
        <taxon>eudicotyledons</taxon>
        <taxon>Gunneridae</taxon>
        <taxon>Pentapetalae</taxon>
        <taxon>rosids</taxon>
        <taxon>malvids</taxon>
        <taxon>Brassicales</taxon>
        <taxon>Brassicaceae</taxon>
        <taxon>Brassiceae</taxon>
        <taxon>Brassica</taxon>
    </lineage>
</organism>
<dbReference type="EMBL" id="QGKW02001940">
    <property type="protein sequence ID" value="KAF2557910.1"/>
    <property type="molecule type" value="Genomic_DNA"/>
</dbReference>
<gene>
    <name evidence="1" type="ORF">F2Q68_00016396</name>
</gene>
<name>A0A8S9HLI1_BRACR</name>
<reference evidence="1" key="1">
    <citation type="submission" date="2019-12" db="EMBL/GenBank/DDBJ databases">
        <title>Genome sequencing and annotation of Brassica cretica.</title>
        <authorList>
            <person name="Studholme D.J."/>
            <person name="Sarris P.F."/>
        </authorList>
    </citation>
    <scope>NUCLEOTIDE SEQUENCE</scope>
    <source>
        <strain evidence="1">PFS-001/15</strain>
        <tissue evidence="1">Leaf</tissue>
    </source>
</reference>
<evidence type="ECO:0000313" key="1">
    <source>
        <dbReference type="EMBL" id="KAF2557910.1"/>
    </source>
</evidence>
<accession>A0A8S9HLI1</accession>
<dbReference type="Proteomes" id="UP000712281">
    <property type="component" value="Unassembled WGS sequence"/>
</dbReference>
<proteinExistence type="predicted"/>
<protein>
    <submittedName>
        <fullName evidence="1">Uncharacterized protein</fullName>
    </submittedName>
</protein>
<evidence type="ECO:0000313" key="2">
    <source>
        <dbReference type="Proteomes" id="UP000712281"/>
    </source>
</evidence>
<sequence>MRLYLGPGGRRGIWRFSFRSWDHDWSPEAVWEPEDSSIGPETVLGTLRFLRSWLDPEEPGGSSLDPEIFAWNQEVIWEPGEPKIFIFVGTVLRLPRQDYYRYLFGFRILPLESWPLSSSYGVFYFCRKSLTCLKGAGVGVMTQVPGFAAFHFWIIRDYETLGSCSPHLNYLIGSFPPRASGSCSGFGFLPPASSVLPPALVLGSLLEKYSGIEFLQIPGRTPASGSPLGDAPGPRWKVLRVRSQGPPPSSRKWKYSDKGILPYF</sequence>
<dbReference type="AlphaFoldDB" id="A0A8S9HLI1"/>